<comment type="caution">
    <text evidence="2">The sequence shown here is derived from an EMBL/GenBank/DDBJ whole genome shotgun (WGS) entry which is preliminary data.</text>
</comment>
<dbReference type="AlphaFoldDB" id="A0A7Z0GK56"/>
<sequence>MESIHLCGMVLCLLSPPGGVCPHRTHRGCDLKVEGLRNRALELAQHGLLAGRRRGGAQGGEERMSLRRRQSGQIRAGTPDQSPAPATSGLGVDGHTGRAEGLEVTAGRGYGDVQLVGDLPCGRPLPGLEDEEDRDEAVGAHGESVARKVLIP</sequence>
<gene>
    <name evidence="2" type="ORF">HNR09_000912</name>
</gene>
<feature type="region of interest" description="Disordered" evidence="1">
    <location>
        <begin position="51"/>
        <end position="100"/>
    </location>
</feature>
<evidence type="ECO:0000256" key="1">
    <source>
        <dbReference type="SAM" id="MobiDB-lite"/>
    </source>
</evidence>
<organism evidence="2 3">
    <name type="scientific">Nesterenkonia xinjiangensis</name>
    <dbReference type="NCBI Taxonomy" id="225327"/>
    <lineage>
        <taxon>Bacteria</taxon>
        <taxon>Bacillati</taxon>
        <taxon>Actinomycetota</taxon>
        <taxon>Actinomycetes</taxon>
        <taxon>Micrococcales</taxon>
        <taxon>Micrococcaceae</taxon>
        <taxon>Nesterenkonia</taxon>
    </lineage>
</organism>
<evidence type="ECO:0000313" key="3">
    <source>
        <dbReference type="Proteomes" id="UP000535437"/>
    </source>
</evidence>
<proteinExistence type="predicted"/>
<protein>
    <submittedName>
        <fullName evidence="2">Uncharacterized protein</fullName>
    </submittedName>
</protein>
<reference evidence="2 3" key="1">
    <citation type="submission" date="2020-07" db="EMBL/GenBank/DDBJ databases">
        <title>Sequencing the genomes of 1000 actinobacteria strains.</title>
        <authorList>
            <person name="Klenk H.-P."/>
        </authorList>
    </citation>
    <scope>NUCLEOTIDE SEQUENCE [LARGE SCALE GENOMIC DNA]</scope>
    <source>
        <strain evidence="2 3">DSM 15475</strain>
    </source>
</reference>
<feature type="region of interest" description="Disordered" evidence="1">
    <location>
        <begin position="121"/>
        <end position="152"/>
    </location>
</feature>
<name>A0A7Z0GK56_9MICC</name>
<accession>A0A7Z0GK56</accession>
<dbReference type="EMBL" id="JACCFY010000001">
    <property type="protein sequence ID" value="NYJ77501.1"/>
    <property type="molecule type" value="Genomic_DNA"/>
</dbReference>
<evidence type="ECO:0000313" key="2">
    <source>
        <dbReference type="EMBL" id="NYJ77501.1"/>
    </source>
</evidence>
<keyword evidence="3" id="KW-1185">Reference proteome</keyword>
<dbReference type="Proteomes" id="UP000535437">
    <property type="component" value="Unassembled WGS sequence"/>
</dbReference>